<evidence type="ECO:0000256" key="1">
    <source>
        <dbReference type="SAM" id="Phobius"/>
    </source>
</evidence>
<keyword evidence="1" id="KW-0472">Membrane</keyword>
<keyword evidence="1" id="KW-1133">Transmembrane helix</keyword>
<proteinExistence type="predicted"/>
<dbReference type="Proteomes" id="UP000008366">
    <property type="component" value="Unassembled WGS sequence"/>
</dbReference>
<dbReference type="STRING" id="1184609.KILIM_020_00220"/>
<dbReference type="EMBL" id="BAHD01000020">
    <property type="protein sequence ID" value="GAB95454.1"/>
    <property type="molecule type" value="Genomic_DNA"/>
</dbReference>
<gene>
    <name evidence="2" type="ORF">KILIM_020_00220</name>
</gene>
<feature type="transmembrane region" description="Helical" evidence="1">
    <location>
        <begin position="53"/>
        <end position="78"/>
    </location>
</feature>
<feature type="transmembrane region" description="Helical" evidence="1">
    <location>
        <begin position="84"/>
        <end position="103"/>
    </location>
</feature>
<accession>K6X9F2</accession>
<name>K6X9F2_9MICO</name>
<keyword evidence="3" id="KW-1185">Reference proteome</keyword>
<keyword evidence="1" id="KW-0812">Transmembrane</keyword>
<evidence type="ECO:0000313" key="2">
    <source>
        <dbReference type="EMBL" id="GAB95454.1"/>
    </source>
</evidence>
<reference evidence="2 3" key="1">
    <citation type="submission" date="2012-08" db="EMBL/GenBank/DDBJ databases">
        <title>Whole genome shotgun sequence of Kineosphaera limosa NBRC 100340.</title>
        <authorList>
            <person name="Yoshida I."/>
            <person name="Isaki S."/>
            <person name="Hosoyama A."/>
            <person name="Tsuchikane K."/>
            <person name="Katsumata H."/>
            <person name="Ando Y."/>
            <person name="Ohji S."/>
            <person name="Hamada M."/>
            <person name="Tamura T."/>
            <person name="Yamazoe A."/>
            <person name="Yamazaki S."/>
            <person name="Fujita N."/>
        </authorList>
    </citation>
    <scope>NUCLEOTIDE SEQUENCE [LARGE SCALE GENOMIC DNA]</scope>
    <source>
        <strain evidence="2 3">NBRC 100340</strain>
    </source>
</reference>
<feature type="transmembrane region" description="Helical" evidence="1">
    <location>
        <begin position="12"/>
        <end position="32"/>
    </location>
</feature>
<dbReference type="AlphaFoldDB" id="K6X9F2"/>
<organism evidence="2 3">
    <name type="scientific">Kineosphaera limosa NBRC 100340</name>
    <dbReference type="NCBI Taxonomy" id="1184609"/>
    <lineage>
        <taxon>Bacteria</taxon>
        <taxon>Bacillati</taxon>
        <taxon>Actinomycetota</taxon>
        <taxon>Actinomycetes</taxon>
        <taxon>Micrococcales</taxon>
        <taxon>Dermatophilaceae</taxon>
        <taxon>Kineosphaera</taxon>
    </lineage>
</organism>
<protein>
    <submittedName>
        <fullName evidence="2">Uncharacterized protein</fullName>
    </submittedName>
</protein>
<comment type="caution">
    <text evidence="2">The sequence shown here is derived from an EMBL/GenBank/DDBJ whole genome shotgun (WGS) entry which is preliminary data.</text>
</comment>
<sequence length="183" mass="19422">MARAFTPNEGAAVAVLPLIVIVSFLQVVRRAAYLDETRTGLVCLSRHRPIVDALIMGAVFVVLFAGFVMMGYLGAATIPALDLLALAMMAWLLAATVLGVVYMSGSLTTPVGRETPRHQLHTIAGLAQLPGTRLTAVLLARRLVAGLPPGTVVATAAASDTLHGQYLRLGFRPGKHRRAYLVV</sequence>
<evidence type="ECO:0000313" key="3">
    <source>
        <dbReference type="Proteomes" id="UP000008366"/>
    </source>
</evidence>